<comment type="catalytic activity">
    <reaction evidence="13">
        <text>apo-[ACP] + CoA = holo-[ACP] + adenosine 3',5'-bisphosphate + H(+)</text>
        <dbReference type="Rhea" id="RHEA:12068"/>
        <dbReference type="Rhea" id="RHEA-COMP:9685"/>
        <dbReference type="Rhea" id="RHEA-COMP:9690"/>
        <dbReference type="ChEBI" id="CHEBI:15378"/>
        <dbReference type="ChEBI" id="CHEBI:29999"/>
        <dbReference type="ChEBI" id="CHEBI:57287"/>
        <dbReference type="ChEBI" id="CHEBI:58343"/>
        <dbReference type="ChEBI" id="CHEBI:64479"/>
        <dbReference type="EC" id="2.7.8.7"/>
    </reaction>
    <physiologicalReaction direction="left-to-right" evidence="13">
        <dbReference type="Rhea" id="RHEA:12069"/>
    </physiologicalReaction>
</comment>
<evidence type="ECO:0000313" key="17">
    <source>
        <dbReference type="EMBL" id="KAB5550081.1"/>
    </source>
</evidence>
<evidence type="ECO:0000256" key="10">
    <source>
        <dbReference type="ARBA" id="ARBA00022842"/>
    </source>
</evidence>
<reference evidence="17 18" key="1">
    <citation type="submission" date="2019-06" db="EMBL/GenBank/DDBJ databases">
        <title>A chromosome-scale genome assembly of the striped catfish, Pangasianodon hypophthalmus.</title>
        <authorList>
            <person name="Wen M."/>
            <person name="Zahm M."/>
            <person name="Roques C."/>
            <person name="Cabau C."/>
            <person name="Klopp C."/>
            <person name="Donnadieu C."/>
            <person name="Jouanno E."/>
            <person name="Avarre J.-C."/>
            <person name="Campet M."/>
            <person name="Ha T.T.T."/>
            <person name="Dugue R."/>
            <person name="Lampietro C."/>
            <person name="Louis A."/>
            <person name="Herpin A."/>
            <person name="Echchiki A."/>
            <person name="Berthelot C."/>
            <person name="Parey E."/>
            <person name="Roest-Crollius H."/>
            <person name="Braasch I."/>
            <person name="Postlethwait J."/>
            <person name="Bobe J."/>
            <person name="Montfort J."/>
            <person name="Bouchez O."/>
            <person name="Begum T."/>
            <person name="Schartl M."/>
            <person name="Guiguen Y."/>
        </authorList>
    </citation>
    <scope>NUCLEOTIDE SEQUENCE [LARGE SCALE GENOMIC DNA]</scope>
    <source>
        <strain evidence="17 18">Indonesia</strain>
        <tissue evidence="17">Blood</tissue>
    </source>
</reference>
<evidence type="ECO:0000256" key="7">
    <source>
        <dbReference type="ARBA" id="ARBA00022490"/>
    </source>
</evidence>
<dbReference type="GO" id="GO:0019878">
    <property type="term" value="P:lysine biosynthetic process via aminoadipic acid"/>
    <property type="evidence" value="ECO:0007669"/>
    <property type="project" value="TreeGrafter"/>
</dbReference>
<evidence type="ECO:0000256" key="13">
    <source>
        <dbReference type="ARBA" id="ARBA00048641"/>
    </source>
</evidence>
<dbReference type="SUPFAM" id="SSF56214">
    <property type="entry name" value="4'-phosphopantetheinyl transferase"/>
    <property type="match status" value="2"/>
</dbReference>
<dbReference type="InterPro" id="IPR050559">
    <property type="entry name" value="P-Pant_transferase_sf"/>
</dbReference>
<dbReference type="Pfam" id="PF22624">
    <property type="entry name" value="AASDHPPT_N"/>
    <property type="match status" value="1"/>
</dbReference>
<keyword evidence="18" id="KW-1185">Reference proteome</keyword>
<gene>
    <name evidence="17" type="ORF">PHYPO_G00049610</name>
</gene>
<evidence type="ECO:0000256" key="3">
    <source>
        <dbReference type="ARBA" id="ARBA00006195"/>
    </source>
</evidence>
<evidence type="ECO:0000256" key="12">
    <source>
        <dbReference type="ARBA" id="ARBA00033443"/>
    </source>
</evidence>
<comment type="cofactor">
    <cofactor evidence="1">
        <name>Mg(2+)</name>
        <dbReference type="ChEBI" id="CHEBI:18420"/>
    </cofactor>
</comment>
<dbReference type="PANTHER" id="PTHR12215:SF10">
    <property type="entry name" value="L-AMINOADIPATE-SEMIALDEHYDE DEHYDROGENASE-PHOSPHOPANTETHEINYL TRANSFERASE"/>
    <property type="match status" value="1"/>
</dbReference>
<evidence type="ECO:0000256" key="14">
    <source>
        <dbReference type="ARBA" id="ARBA00048794"/>
    </source>
</evidence>
<comment type="similarity">
    <text evidence="3">Belongs to the P-Pant transferase superfamily. AcpS family.</text>
</comment>
<comment type="subunit">
    <text evidence="4">Monomer.</text>
</comment>
<feature type="domain" description="4'-phosphopantetheinyl transferase N-terminal" evidence="16">
    <location>
        <begin position="12"/>
        <end position="109"/>
    </location>
</feature>
<dbReference type="NCBIfam" id="TIGR00556">
    <property type="entry name" value="pantethn_trn"/>
    <property type="match status" value="1"/>
</dbReference>
<dbReference type="Proteomes" id="UP000327468">
    <property type="component" value="Chromosome 14"/>
</dbReference>
<dbReference type="InterPro" id="IPR008278">
    <property type="entry name" value="4-PPantetheinyl_Trfase_dom"/>
</dbReference>
<organism evidence="17 18">
    <name type="scientific">Pangasianodon hypophthalmus</name>
    <name type="common">Striped catfish</name>
    <name type="synonym">Helicophagus hypophthalmus</name>
    <dbReference type="NCBI Taxonomy" id="310915"/>
    <lineage>
        <taxon>Eukaryota</taxon>
        <taxon>Metazoa</taxon>
        <taxon>Chordata</taxon>
        <taxon>Craniata</taxon>
        <taxon>Vertebrata</taxon>
        <taxon>Euteleostomi</taxon>
        <taxon>Actinopterygii</taxon>
        <taxon>Neopterygii</taxon>
        <taxon>Teleostei</taxon>
        <taxon>Ostariophysi</taxon>
        <taxon>Siluriformes</taxon>
        <taxon>Pangasiidae</taxon>
        <taxon>Pangasianodon</taxon>
    </lineage>
</organism>
<dbReference type="InterPro" id="IPR037143">
    <property type="entry name" value="4-PPantetheinyl_Trfase_dom_sf"/>
</dbReference>
<feature type="domain" description="4'-phosphopantetheinyl transferase" evidence="15">
    <location>
        <begin position="113"/>
        <end position="215"/>
    </location>
</feature>
<dbReference type="GO" id="GO:0008897">
    <property type="term" value="F:holo-[acyl-carrier-protein] synthase activity"/>
    <property type="evidence" value="ECO:0007669"/>
    <property type="project" value="UniProtKB-EC"/>
</dbReference>
<keyword evidence="8" id="KW-0808">Transferase</keyword>
<keyword evidence="7" id="KW-0963">Cytoplasm</keyword>
<comment type="caution">
    <text evidence="17">The sequence shown here is derived from an EMBL/GenBank/DDBJ whole genome shotgun (WGS) entry which is preliminary data.</text>
</comment>
<name>A0A5N5M6Z8_PANHP</name>
<accession>A0A5N5M6Z8</accession>
<dbReference type="InterPro" id="IPR004568">
    <property type="entry name" value="Ppantetheine-prot_Trfase_dom"/>
</dbReference>
<dbReference type="Gene3D" id="3.90.470.20">
    <property type="entry name" value="4'-phosphopantetheinyl transferase domain"/>
    <property type="match status" value="2"/>
</dbReference>
<evidence type="ECO:0000256" key="11">
    <source>
        <dbReference type="ARBA" id="ARBA00030484"/>
    </source>
</evidence>
<comment type="catalytic activity">
    <reaction evidence="14">
        <text>apo-[ACP] + acetyl-CoA = acetyl-[ACP] + adenosine 3',5'-bisphosphate + H(+)</text>
        <dbReference type="Rhea" id="RHEA:46564"/>
        <dbReference type="Rhea" id="RHEA-COMP:9621"/>
        <dbReference type="Rhea" id="RHEA-COMP:9690"/>
        <dbReference type="ChEBI" id="CHEBI:15378"/>
        <dbReference type="ChEBI" id="CHEBI:29999"/>
        <dbReference type="ChEBI" id="CHEBI:57288"/>
        <dbReference type="ChEBI" id="CHEBI:58343"/>
        <dbReference type="ChEBI" id="CHEBI:78446"/>
    </reaction>
    <physiologicalReaction direction="left-to-right" evidence="14">
        <dbReference type="Rhea" id="RHEA:46565"/>
    </physiologicalReaction>
</comment>
<protein>
    <recommendedName>
        <fullName evidence="6">L-aminoadipate-semialdehyde dehydrogenase-phosphopantetheinyl transferase</fullName>
        <ecNumber evidence="5">2.7.8.7</ecNumber>
    </recommendedName>
    <alternativeName>
        <fullName evidence="11">4'-phosphopantetheinyl transferase</fullName>
    </alternativeName>
    <alternativeName>
        <fullName evidence="12">Alpha-aminoadipic semialdehyde dehydrogenase-phosphopantetheinyl transferase</fullName>
    </alternativeName>
</protein>
<dbReference type="GO" id="GO:0005829">
    <property type="term" value="C:cytosol"/>
    <property type="evidence" value="ECO:0007669"/>
    <property type="project" value="UniProtKB-SubCell"/>
</dbReference>
<comment type="subcellular location">
    <subcellularLocation>
        <location evidence="2">Cytoplasm</location>
        <location evidence="2">Cytosol</location>
    </subcellularLocation>
</comment>
<evidence type="ECO:0000256" key="9">
    <source>
        <dbReference type="ARBA" id="ARBA00022723"/>
    </source>
</evidence>
<proteinExistence type="inferred from homology"/>
<keyword evidence="10" id="KW-0460">Magnesium</keyword>
<evidence type="ECO:0000256" key="1">
    <source>
        <dbReference type="ARBA" id="ARBA00001946"/>
    </source>
</evidence>
<dbReference type="EC" id="2.7.8.7" evidence="5"/>
<dbReference type="GO" id="GO:0006633">
    <property type="term" value="P:fatty acid biosynthetic process"/>
    <property type="evidence" value="ECO:0007669"/>
    <property type="project" value="InterPro"/>
</dbReference>
<evidence type="ECO:0000256" key="5">
    <source>
        <dbReference type="ARBA" id="ARBA00013172"/>
    </source>
</evidence>
<sequence>MEGARWAFRCGAWSPSRAEWLLAARCVQPEERERIGQFMFSRDAKAAMAGRLLIRKLVCVKMGLPWDGFRLDRTTRGKPYLAHPSSGTSSAPWSFNISHQGDFAVLAAERGRQVGVDVMKTTRPGSSSVQEFFRVMKRQFTDFEWRTITSAQADWDQLHLFHRHWALKESFIKAIGSGLGFNLQRVEFHISPNQMQEGRVFCQTKMHLDEEEEEDWTFEECLLDVHHHVAVALGKPNGSIPSDAGNPEEATSLGFTVLSFNELMAEATPLSDEDPAYWESFRRKQEAPLRQSEG</sequence>
<evidence type="ECO:0000313" key="18">
    <source>
        <dbReference type="Proteomes" id="UP000327468"/>
    </source>
</evidence>
<dbReference type="EMBL" id="VFJC01000015">
    <property type="protein sequence ID" value="KAB5550081.1"/>
    <property type="molecule type" value="Genomic_DNA"/>
</dbReference>
<evidence type="ECO:0000256" key="6">
    <source>
        <dbReference type="ARBA" id="ARBA00016301"/>
    </source>
</evidence>
<dbReference type="Pfam" id="PF01648">
    <property type="entry name" value="ACPS"/>
    <property type="match status" value="1"/>
</dbReference>
<dbReference type="GO" id="GO:0000287">
    <property type="term" value="F:magnesium ion binding"/>
    <property type="evidence" value="ECO:0007669"/>
    <property type="project" value="InterPro"/>
</dbReference>
<dbReference type="AlphaFoldDB" id="A0A5N5M6Z8"/>
<dbReference type="FunFam" id="3.90.470.20:FF:000006">
    <property type="entry name" value="L-aminoadipate-semialdehyde dehydrogenase-phosphopantetheinyl transferase"/>
    <property type="match status" value="1"/>
</dbReference>
<evidence type="ECO:0000259" key="15">
    <source>
        <dbReference type="Pfam" id="PF01648"/>
    </source>
</evidence>
<dbReference type="InterPro" id="IPR055066">
    <property type="entry name" value="AASDHPPT_N"/>
</dbReference>
<evidence type="ECO:0000256" key="2">
    <source>
        <dbReference type="ARBA" id="ARBA00004514"/>
    </source>
</evidence>
<keyword evidence="9" id="KW-0479">Metal-binding</keyword>
<evidence type="ECO:0000259" key="16">
    <source>
        <dbReference type="Pfam" id="PF22624"/>
    </source>
</evidence>
<evidence type="ECO:0000256" key="8">
    <source>
        <dbReference type="ARBA" id="ARBA00022679"/>
    </source>
</evidence>
<evidence type="ECO:0000256" key="4">
    <source>
        <dbReference type="ARBA" id="ARBA00011245"/>
    </source>
</evidence>
<dbReference type="PANTHER" id="PTHR12215">
    <property type="entry name" value="PHOSPHOPANTETHEINE TRANSFERASE"/>
    <property type="match status" value="1"/>
</dbReference>